<dbReference type="SUPFAM" id="SSF52402">
    <property type="entry name" value="Adenine nucleotide alpha hydrolases-like"/>
    <property type="match status" value="1"/>
</dbReference>
<reference evidence="2 3" key="1">
    <citation type="journal article" date="2019" name="Int. J. Syst. Evol. Microbiol.">
        <title>The Global Catalogue of Microorganisms (GCM) 10K type strain sequencing project: providing services to taxonomists for standard genome sequencing and annotation.</title>
        <authorList>
            <consortium name="The Broad Institute Genomics Platform"/>
            <consortium name="The Broad Institute Genome Sequencing Center for Infectious Disease"/>
            <person name="Wu L."/>
            <person name="Ma J."/>
        </authorList>
    </citation>
    <scope>NUCLEOTIDE SEQUENCE [LARGE SCALE GENOMIC DNA]</scope>
    <source>
        <strain evidence="2 3">CGMCC 1.12124</strain>
    </source>
</reference>
<name>A0ABD5QZC9_9EURY</name>
<gene>
    <name evidence="2" type="ORF">ACFPM1_04725</name>
</gene>
<accession>A0ABD5QZC9</accession>
<dbReference type="InterPro" id="IPR006016">
    <property type="entry name" value="UspA"/>
</dbReference>
<sequence length="169" mass="18252">MTLVVPFDGSVLAEAALVRATEFGNVFDEVVLAVSVIPKGNADYARENGWIGPDEEFDMRSVVATLHEQVTDLCPSADFRHTVVDRYARSGSIAKRLRKVAREEDASMVFLGSENAGAIVSAVGSVGSTVATDDAYDVVIVRDRSPAKIVKLKSASPIKNPKSDFYFPE</sequence>
<keyword evidence="3" id="KW-1185">Reference proteome</keyword>
<dbReference type="CDD" id="cd00293">
    <property type="entry name" value="USP-like"/>
    <property type="match status" value="1"/>
</dbReference>
<dbReference type="Gene3D" id="3.40.50.620">
    <property type="entry name" value="HUPs"/>
    <property type="match status" value="1"/>
</dbReference>
<dbReference type="AlphaFoldDB" id="A0ABD5QZC9"/>
<dbReference type="InterPro" id="IPR014729">
    <property type="entry name" value="Rossmann-like_a/b/a_fold"/>
</dbReference>
<dbReference type="Proteomes" id="UP001596118">
    <property type="component" value="Unassembled WGS sequence"/>
</dbReference>
<dbReference type="RefSeq" id="WP_256410286.1">
    <property type="nucleotide sequence ID" value="NZ_JANHDM010000001.1"/>
</dbReference>
<feature type="domain" description="UspA" evidence="1">
    <location>
        <begin position="2"/>
        <end position="142"/>
    </location>
</feature>
<comment type="caution">
    <text evidence="2">The sequence shown here is derived from an EMBL/GenBank/DDBJ whole genome shotgun (WGS) entry which is preliminary data.</text>
</comment>
<dbReference type="EMBL" id="JBHSKY010000006">
    <property type="protein sequence ID" value="MFC5278068.1"/>
    <property type="molecule type" value="Genomic_DNA"/>
</dbReference>
<evidence type="ECO:0000259" key="1">
    <source>
        <dbReference type="Pfam" id="PF00582"/>
    </source>
</evidence>
<evidence type="ECO:0000313" key="3">
    <source>
        <dbReference type="Proteomes" id="UP001596118"/>
    </source>
</evidence>
<dbReference type="Pfam" id="PF00582">
    <property type="entry name" value="Usp"/>
    <property type="match status" value="1"/>
</dbReference>
<protein>
    <submittedName>
        <fullName evidence="2">Universal stress protein</fullName>
    </submittedName>
</protein>
<organism evidence="2 3">
    <name type="scientific">Halorubrum rubrum</name>
    <dbReference type="NCBI Taxonomy" id="1126240"/>
    <lineage>
        <taxon>Archaea</taxon>
        <taxon>Methanobacteriati</taxon>
        <taxon>Methanobacteriota</taxon>
        <taxon>Stenosarchaea group</taxon>
        <taxon>Halobacteria</taxon>
        <taxon>Halobacteriales</taxon>
        <taxon>Haloferacaceae</taxon>
        <taxon>Halorubrum</taxon>
    </lineage>
</organism>
<proteinExistence type="predicted"/>
<evidence type="ECO:0000313" key="2">
    <source>
        <dbReference type="EMBL" id="MFC5278068.1"/>
    </source>
</evidence>